<dbReference type="PROSITE" id="PS50082">
    <property type="entry name" value="WD_REPEATS_2"/>
    <property type="match status" value="2"/>
</dbReference>
<dbReference type="GO" id="GO:0032456">
    <property type="term" value="P:endocytic recycling"/>
    <property type="evidence" value="ECO:0007669"/>
    <property type="project" value="EnsemblFungi"/>
</dbReference>
<dbReference type="SUPFAM" id="SSF50978">
    <property type="entry name" value="WD40 repeat-like"/>
    <property type="match status" value="2"/>
</dbReference>
<evidence type="ECO:0000313" key="8">
    <source>
        <dbReference type="EMBL" id="CCH57988.1"/>
    </source>
</evidence>
<keyword evidence="2" id="KW-0963">Cytoplasm</keyword>
<dbReference type="OMA" id="GGAHRQW"/>
<accession>I2GV36</accession>
<comment type="similarity">
    <text evidence="6">Belongs to the WD repeat WDR6 family.</text>
</comment>
<evidence type="ECO:0000256" key="3">
    <source>
        <dbReference type="ARBA" id="ARBA00022574"/>
    </source>
</evidence>
<dbReference type="PANTHER" id="PTHR14344">
    <property type="entry name" value="WD REPEAT PROTEIN"/>
    <property type="match status" value="1"/>
</dbReference>
<dbReference type="GO" id="GO:0002130">
    <property type="term" value="P:wobble position ribose methylation"/>
    <property type="evidence" value="ECO:0007669"/>
    <property type="project" value="EnsemblFungi"/>
</dbReference>
<dbReference type="HOGENOM" id="CLU_002615_0_1_1"/>
<dbReference type="OrthoDB" id="66881at2759"/>
<gene>
    <name evidence="8" type="primary">TBLA0A01870</name>
    <name evidence="8" type="ORF">TBLA_0A01870</name>
</gene>
<keyword evidence="4" id="KW-0819">tRNA processing</keyword>
<dbReference type="PROSITE" id="PS50294">
    <property type="entry name" value="WD_REPEATS_REGION"/>
    <property type="match status" value="1"/>
</dbReference>
<protein>
    <submittedName>
        <fullName evidence="8">Uncharacterized protein</fullName>
    </submittedName>
</protein>
<comment type="subcellular location">
    <subcellularLocation>
        <location evidence="1">Cytoplasm</location>
    </subcellularLocation>
</comment>
<dbReference type="KEGG" id="tbl:TBLA_0A01870"/>
<dbReference type="SUPFAM" id="SSF50998">
    <property type="entry name" value="Quinoprotein alcohol dehydrogenase-like"/>
    <property type="match status" value="1"/>
</dbReference>
<dbReference type="FunCoup" id="I2GV36">
    <property type="interactions" value="686"/>
</dbReference>
<evidence type="ECO:0000256" key="7">
    <source>
        <dbReference type="PROSITE-ProRule" id="PRU00221"/>
    </source>
</evidence>
<keyword evidence="5" id="KW-0677">Repeat</keyword>
<dbReference type="InterPro" id="IPR011047">
    <property type="entry name" value="Quinoprotein_ADH-like_sf"/>
</dbReference>
<dbReference type="STRING" id="1071380.I2GV36"/>
<keyword evidence="3 7" id="KW-0853">WD repeat</keyword>
<evidence type="ECO:0000313" key="9">
    <source>
        <dbReference type="Proteomes" id="UP000002866"/>
    </source>
</evidence>
<evidence type="ECO:0000256" key="2">
    <source>
        <dbReference type="ARBA" id="ARBA00022490"/>
    </source>
</evidence>
<dbReference type="GO" id="GO:0005768">
    <property type="term" value="C:endosome"/>
    <property type="evidence" value="ECO:0007669"/>
    <property type="project" value="EnsemblFungi"/>
</dbReference>
<dbReference type="InterPro" id="IPR036322">
    <property type="entry name" value="WD40_repeat_dom_sf"/>
</dbReference>
<dbReference type="PANTHER" id="PTHR14344:SF3">
    <property type="entry name" value="WD REPEAT-CONTAINING PROTEIN 6"/>
    <property type="match status" value="1"/>
</dbReference>
<dbReference type="RefSeq" id="XP_004177507.1">
    <property type="nucleotide sequence ID" value="XM_004177459.1"/>
</dbReference>
<feature type="repeat" description="WD" evidence="7">
    <location>
        <begin position="178"/>
        <end position="219"/>
    </location>
</feature>
<proteinExistence type="inferred from homology"/>
<dbReference type="InterPro" id="IPR001680">
    <property type="entry name" value="WD40_rpt"/>
</dbReference>
<dbReference type="InterPro" id="IPR051973">
    <property type="entry name" value="tRNA_Anticodon_Mtase-Reg"/>
</dbReference>
<organism evidence="8 9">
    <name type="scientific">Henningerozyma blattae (strain ATCC 34711 / CBS 6284 / DSM 70876 / NBRC 10599 / NRRL Y-10934 / UCD 77-7)</name>
    <name type="common">Yeast</name>
    <name type="synonym">Tetrapisispora blattae</name>
    <dbReference type="NCBI Taxonomy" id="1071380"/>
    <lineage>
        <taxon>Eukaryota</taxon>
        <taxon>Fungi</taxon>
        <taxon>Dikarya</taxon>
        <taxon>Ascomycota</taxon>
        <taxon>Saccharomycotina</taxon>
        <taxon>Saccharomycetes</taxon>
        <taxon>Saccharomycetales</taxon>
        <taxon>Saccharomycetaceae</taxon>
        <taxon>Henningerozyma</taxon>
    </lineage>
</organism>
<dbReference type="InParanoid" id="I2GV36"/>
<reference evidence="8 9" key="1">
    <citation type="journal article" date="2011" name="Proc. Natl. Acad. Sci. U.S.A.">
        <title>Evolutionary erosion of yeast sex chromosomes by mating-type switching accidents.</title>
        <authorList>
            <person name="Gordon J.L."/>
            <person name="Armisen D."/>
            <person name="Proux-Wera E."/>
            <person name="Oheigeartaigh S.S."/>
            <person name="Byrne K.P."/>
            <person name="Wolfe K.H."/>
        </authorList>
    </citation>
    <scope>NUCLEOTIDE SEQUENCE [LARGE SCALE GENOMIC DNA]</scope>
    <source>
        <strain evidence="9">ATCC 34711 / CBS 6284 / DSM 70876 / NBRC 10599 / NRRL Y-10934 / UCD 77-7</strain>
    </source>
</reference>
<dbReference type="EMBL" id="HE806316">
    <property type="protein sequence ID" value="CCH57988.1"/>
    <property type="molecule type" value="Genomic_DNA"/>
</dbReference>
<evidence type="ECO:0000256" key="5">
    <source>
        <dbReference type="ARBA" id="ARBA00022737"/>
    </source>
</evidence>
<evidence type="ECO:0000256" key="6">
    <source>
        <dbReference type="ARBA" id="ARBA00038255"/>
    </source>
</evidence>
<dbReference type="Pfam" id="PF00400">
    <property type="entry name" value="WD40"/>
    <property type="match status" value="3"/>
</dbReference>
<dbReference type="Gene3D" id="2.130.10.10">
    <property type="entry name" value="YVTN repeat-like/Quinoprotein amine dehydrogenase"/>
    <property type="match status" value="3"/>
</dbReference>
<sequence length="1004" mass="113967">MSEITELTHCGPSLCVKFFEHYVFAAYGPLLKIYEYKTGKVVNTCRVLKKNKVHGISIGKSGNILAYGARSVSVFPMSEALKKESVQKYENITTEWITSSEFDYTEKNIYMLTCYNKILVYNLESKSIAIKAVPGERSILYSGSIKVFSDDKAYAVAGTVMNGVIIWDLITEKMFHNLTGHEGAIFNVILSDDGKLIASCSDDRSIKLWDFTTGQELTTGWGHTARIWYLKFFDNDRKLISVSEDCTCRVWSVSRSSTGKIELVQENIIEAHQIKNVWGVDVQESENIAVTSGNDGRIRVIDLAPVSRYGNELQSFSLNELSIKHGIKMEKGEMFKGFQPFKFGLIAATSLGKILMFDQISNSWSLLMTDSRLTSYSIFHGIKEENIAVIANNKSELLVLKLSEDGKTIIKESKLHYDNLSKTINCLVTKFDEKSLFILLESPNPNDQLQGLQLSNNTLEIINEYTFTKPKNFTTSSVAIIENLLIIGSRFSTVGIYSLTKEQKECYLIKGINEGDNITSTTFISKLPNALIFSVTSRDGYYNFIKIHISKTFEIAKHEIIYSNKVARGFLEGSFIDENDDFIIYGFKSSLFYLYNETKCYELASQLCGGAHRQWNFEEFNDYFMLVFIQSSTLHIRRINKLKFPHTLSDGLHGREIRDITIRSSKSYKNGYLFCTGSEDTGIRLSYFDITTNEINTYWFERQHVSGLQTCSFISNNLMISTSAREELFLWKLNTDTEDRPYMNLLQHLPTSMDTPDLRIMDFSVKFIEETVDFVLATIYSDSTIKIWYYNSDENKFKLIIGGRYETCCLTNANFVTLNQKLYCVVTPTDGYIVVYNITEAIQFELSESNTLVNNEKDLTQTALPMYETRIRVHQSGIKSMDTQVLDNTLKVYTTGDDNAIGLTIFKLDTSTKKLEGITNSFIERANASTITSCSLFNNNSKLLTTSVDQIVKIYDISNDQLDLINERYTTIADTGSCDTIDLSDGSSRLLIGGVGFSLWKWTQ</sequence>
<evidence type="ECO:0000256" key="1">
    <source>
        <dbReference type="ARBA" id="ARBA00004496"/>
    </source>
</evidence>
<dbReference type="GO" id="GO:0030234">
    <property type="term" value="F:enzyme regulator activity"/>
    <property type="evidence" value="ECO:0007669"/>
    <property type="project" value="EnsemblFungi"/>
</dbReference>
<dbReference type="Proteomes" id="UP000002866">
    <property type="component" value="Chromosome 1"/>
</dbReference>
<dbReference type="InterPro" id="IPR015943">
    <property type="entry name" value="WD40/YVTN_repeat-like_dom_sf"/>
</dbReference>
<name>I2GV36_HENB6</name>
<evidence type="ECO:0000256" key="4">
    <source>
        <dbReference type="ARBA" id="ARBA00022694"/>
    </source>
</evidence>
<dbReference type="SMART" id="SM00320">
    <property type="entry name" value="WD40"/>
    <property type="match status" value="6"/>
</dbReference>
<dbReference type="AlphaFoldDB" id="I2GV36"/>
<dbReference type="InterPro" id="IPR019775">
    <property type="entry name" value="WD40_repeat_CS"/>
</dbReference>
<feature type="repeat" description="WD" evidence="7">
    <location>
        <begin position="220"/>
        <end position="261"/>
    </location>
</feature>
<keyword evidence="9" id="KW-1185">Reference proteome</keyword>
<dbReference type="GeneID" id="14493669"/>
<dbReference type="PROSITE" id="PS00678">
    <property type="entry name" value="WD_REPEATS_1"/>
    <property type="match status" value="1"/>
</dbReference>
<dbReference type="eggNOG" id="KOG0974">
    <property type="taxonomic scope" value="Eukaryota"/>
</dbReference>